<dbReference type="GeneID" id="63764529"/>
<evidence type="ECO:0000313" key="2">
    <source>
        <dbReference type="Proteomes" id="UP000184356"/>
    </source>
</evidence>
<dbReference type="AlphaFoldDB" id="A0A1L9SYT8"/>
<dbReference type="Proteomes" id="UP000184356">
    <property type="component" value="Unassembled WGS sequence"/>
</dbReference>
<dbReference type="EMBL" id="KV878603">
    <property type="protein sequence ID" value="OJJ52316.1"/>
    <property type="molecule type" value="Genomic_DNA"/>
</dbReference>
<sequence length="143" mass="15781">MARSSNDKRARRRQECREALANHIYDRLGLRIAPSEVRLQPSQDDGYAWSATDGSAHLLQGSLSNGSVGQYDAICAELGVSIEAVRPEVPMDDRPTCLGEDDEPCIDDGSFTGVIQRLSLENEKLKSEIGPLQRHAEIMSHTM</sequence>
<dbReference type="OrthoDB" id="5428321at2759"/>
<keyword evidence="2" id="KW-1185">Reference proteome</keyword>
<evidence type="ECO:0000313" key="1">
    <source>
        <dbReference type="EMBL" id="OJJ52316.1"/>
    </source>
</evidence>
<dbReference type="RefSeq" id="XP_040696122.1">
    <property type="nucleotide sequence ID" value="XM_040848456.1"/>
</dbReference>
<gene>
    <name evidence="1" type="ORF">ASPSYDRAFT_52257</name>
</gene>
<protein>
    <submittedName>
        <fullName evidence="1">Uncharacterized protein</fullName>
    </submittedName>
</protein>
<reference evidence="2" key="1">
    <citation type="journal article" date="2017" name="Genome Biol.">
        <title>Comparative genomics reveals high biological diversity and specific adaptations in the industrially and medically important fungal genus Aspergillus.</title>
        <authorList>
            <person name="de Vries R.P."/>
            <person name="Riley R."/>
            <person name="Wiebenga A."/>
            <person name="Aguilar-Osorio G."/>
            <person name="Amillis S."/>
            <person name="Uchima C.A."/>
            <person name="Anderluh G."/>
            <person name="Asadollahi M."/>
            <person name="Askin M."/>
            <person name="Barry K."/>
            <person name="Battaglia E."/>
            <person name="Bayram O."/>
            <person name="Benocci T."/>
            <person name="Braus-Stromeyer S.A."/>
            <person name="Caldana C."/>
            <person name="Canovas D."/>
            <person name="Cerqueira G.C."/>
            <person name="Chen F."/>
            <person name="Chen W."/>
            <person name="Choi C."/>
            <person name="Clum A."/>
            <person name="Dos Santos R.A."/>
            <person name="Damasio A.R."/>
            <person name="Diallinas G."/>
            <person name="Emri T."/>
            <person name="Fekete E."/>
            <person name="Flipphi M."/>
            <person name="Freyberg S."/>
            <person name="Gallo A."/>
            <person name="Gournas C."/>
            <person name="Habgood R."/>
            <person name="Hainaut M."/>
            <person name="Harispe M.L."/>
            <person name="Henrissat B."/>
            <person name="Hilden K.S."/>
            <person name="Hope R."/>
            <person name="Hossain A."/>
            <person name="Karabika E."/>
            <person name="Karaffa L."/>
            <person name="Karanyi Z."/>
            <person name="Krasevec N."/>
            <person name="Kuo A."/>
            <person name="Kusch H."/>
            <person name="LaButti K."/>
            <person name="Lagendijk E.L."/>
            <person name="Lapidus A."/>
            <person name="Levasseur A."/>
            <person name="Lindquist E."/>
            <person name="Lipzen A."/>
            <person name="Logrieco A.F."/>
            <person name="MacCabe A."/>
            <person name="Maekelae M.R."/>
            <person name="Malavazi I."/>
            <person name="Melin P."/>
            <person name="Meyer V."/>
            <person name="Mielnichuk N."/>
            <person name="Miskei M."/>
            <person name="Molnar A.P."/>
            <person name="Mule G."/>
            <person name="Ngan C.Y."/>
            <person name="Orejas M."/>
            <person name="Orosz E."/>
            <person name="Ouedraogo J.P."/>
            <person name="Overkamp K.M."/>
            <person name="Park H.-S."/>
            <person name="Perrone G."/>
            <person name="Piumi F."/>
            <person name="Punt P.J."/>
            <person name="Ram A.F."/>
            <person name="Ramon A."/>
            <person name="Rauscher S."/>
            <person name="Record E."/>
            <person name="Riano-Pachon D.M."/>
            <person name="Robert V."/>
            <person name="Roehrig J."/>
            <person name="Ruller R."/>
            <person name="Salamov A."/>
            <person name="Salih N.S."/>
            <person name="Samson R.A."/>
            <person name="Sandor E."/>
            <person name="Sanguinetti M."/>
            <person name="Schuetze T."/>
            <person name="Sepcic K."/>
            <person name="Shelest E."/>
            <person name="Sherlock G."/>
            <person name="Sophianopoulou V."/>
            <person name="Squina F.M."/>
            <person name="Sun H."/>
            <person name="Susca A."/>
            <person name="Todd R.B."/>
            <person name="Tsang A."/>
            <person name="Unkles S.E."/>
            <person name="van de Wiele N."/>
            <person name="van Rossen-Uffink D."/>
            <person name="Oliveira J.V."/>
            <person name="Vesth T.C."/>
            <person name="Visser J."/>
            <person name="Yu J.-H."/>
            <person name="Zhou M."/>
            <person name="Andersen M.R."/>
            <person name="Archer D.B."/>
            <person name="Baker S.E."/>
            <person name="Benoit I."/>
            <person name="Brakhage A.A."/>
            <person name="Braus G.H."/>
            <person name="Fischer R."/>
            <person name="Frisvad J.C."/>
            <person name="Goldman G.H."/>
            <person name="Houbraken J."/>
            <person name="Oakley B."/>
            <person name="Pocsi I."/>
            <person name="Scazzocchio C."/>
            <person name="Seiboth B."/>
            <person name="vanKuyk P.A."/>
            <person name="Wortman J."/>
            <person name="Dyer P.S."/>
            <person name="Grigoriev I.V."/>
        </authorList>
    </citation>
    <scope>NUCLEOTIDE SEQUENCE [LARGE SCALE GENOMIC DNA]</scope>
    <source>
        <strain evidence="2">CBS 593.65</strain>
    </source>
</reference>
<organism evidence="1 2">
    <name type="scientific">Aspergillus sydowii CBS 593.65</name>
    <dbReference type="NCBI Taxonomy" id="1036612"/>
    <lineage>
        <taxon>Eukaryota</taxon>
        <taxon>Fungi</taxon>
        <taxon>Dikarya</taxon>
        <taxon>Ascomycota</taxon>
        <taxon>Pezizomycotina</taxon>
        <taxon>Eurotiomycetes</taxon>
        <taxon>Eurotiomycetidae</taxon>
        <taxon>Eurotiales</taxon>
        <taxon>Aspergillaceae</taxon>
        <taxon>Aspergillus</taxon>
        <taxon>Aspergillus subgen. Nidulantes</taxon>
    </lineage>
</organism>
<accession>A0A1L9SYT8</accession>
<dbReference type="STRING" id="1036612.A0A1L9SYT8"/>
<proteinExistence type="predicted"/>
<name>A0A1L9SYT8_9EURO</name>
<dbReference type="VEuPathDB" id="FungiDB:ASPSYDRAFT_52257"/>